<accession>A0A9N9F8Y5</accession>
<evidence type="ECO:0000313" key="3">
    <source>
        <dbReference type="Proteomes" id="UP000789759"/>
    </source>
</evidence>
<protein>
    <submittedName>
        <fullName evidence="2">8542_t:CDS:1</fullName>
    </submittedName>
</protein>
<evidence type="ECO:0000313" key="2">
    <source>
        <dbReference type="EMBL" id="CAG8517582.1"/>
    </source>
</evidence>
<name>A0A9N9F8Y5_9GLOM</name>
<dbReference type="EMBL" id="CAJVQA010001527">
    <property type="protein sequence ID" value="CAG8517582.1"/>
    <property type="molecule type" value="Genomic_DNA"/>
</dbReference>
<reference evidence="2" key="1">
    <citation type="submission" date="2021-06" db="EMBL/GenBank/DDBJ databases">
        <authorList>
            <person name="Kallberg Y."/>
            <person name="Tangrot J."/>
            <person name="Rosling A."/>
        </authorList>
    </citation>
    <scope>NUCLEOTIDE SEQUENCE</scope>
    <source>
        <strain evidence="2">FL966</strain>
    </source>
</reference>
<keyword evidence="3" id="KW-1185">Reference proteome</keyword>
<sequence>MIQSELSEILDGFTPYYCADNEDSIEAILTDREDHSLHKFIDRNETPKFDEKTGSHIRVKKAIYPKDGTIFDFMICPPNDESEVIDNSLLCVLKPNVKRHQKRNNNTNGFKARPADMINSDIINPILWYTKNIISEDYLMIEHKGLESKVIKDYAGFMVTSNYDAPLQIEIGDHHIHLDKALEHPDVPSVVIAYLISFDLSNWSPQEIPFTKIKVDLIYEQLPNLIRFIIDYVAPWSNDNVARPSRTLLYQNYFECCRENREKPLSSKVAEKKFSQIGIESKQAQVDGNIKEFSDTPQPNLPENAEKNLPSSNKKVDNQDNVTQALFDYVVEETKAPVASISGTSKTSKMSNLPEPKINKRSQKGWLETSKLSEPIKLISRVAPDTPSKETDYSKPVNEISFAILLIRAQHEKHLRKRAIKLSEDSDKFMTITEKDRLDFTGMAKKYKHTSEEHKHAPKLDALLPDWMTRRYVKVTLARGTNNRCSFSKEQIEALLSDKRKKKLTIEERTKYCAKIGNAINIFAYHLDLGPKNDYKNEIVATRVLKRIQNMDVSKIPSKEDLMNVIVMLSMRPAKYKKGYSWYYVSYLKSREEKKKNPKPRPFLSMEKSPEYIRELLTWIQNAIKAKKLDYRSKHAFRIHGGKKPTSQHLKLLLRITMRQESDRLDASDNYVIGDTELEESNSEPETDNSLKPQIQTSLLFQRIEINSMLAEIDAMLTEIQK</sequence>
<proteinExistence type="predicted"/>
<dbReference type="OrthoDB" id="2413832at2759"/>
<evidence type="ECO:0000256" key="1">
    <source>
        <dbReference type="SAM" id="MobiDB-lite"/>
    </source>
</evidence>
<dbReference type="AlphaFoldDB" id="A0A9N9F8Y5"/>
<gene>
    <name evidence="2" type="ORF">CPELLU_LOCUS3224</name>
</gene>
<comment type="caution">
    <text evidence="2">The sequence shown here is derived from an EMBL/GenBank/DDBJ whole genome shotgun (WGS) entry which is preliminary data.</text>
</comment>
<feature type="region of interest" description="Disordered" evidence="1">
    <location>
        <begin position="291"/>
        <end position="316"/>
    </location>
</feature>
<organism evidence="2 3">
    <name type="scientific">Cetraspora pellucida</name>
    <dbReference type="NCBI Taxonomy" id="1433469"/>
    <lineage>
        <taxon>Eukaryota</taxon>
        <taxon>Fungi</taxon>
        <taxon>Fungi incertae sedis</taxon>
        <taxon>Mucoromycota</taxon>
        <taxon>Glomeromycotina</taxon>
        <taxon>Glomeromycetes</taxon>
        <taxon>Diversisporales</taxon>
        <taxon>Gigasporaceae</taxon>
        <taxon>Cetraspora</taxon>
    </lineage>
</organism>
<dbReference type="Proteomes" id="UP000789759">
    <property type="component" value="Unassembled WGS sequence"/>
</dbReference>